<dbReference type="InterPro" id="IPR041495">
    <property type="entry name" value="Mub_B2"/>
</dbReference>
<keyword evidence="1" id="KW-0472">Membrane</keyword>
<accession>I7IVV8</accession>
<dbReference type="AlphaFoldDB" id="I7IVV8"/>
<evidence type="ECO:0000313" key="4">
    <source>
        <dbReference type="EMBL" id="CCI82118.1"/>
    </source>
</evidence>
<dbReference type="PATRIC" id="fig|1423758.3.peg.1494"/>
<evidence type="ECO:0000313" key="5">
    <source>
        <dbReference type="Proteomes" id="UP000009320"/>
    </source>
</evidence>
<dbReference type="Proteomes" id="UP000009320">
    <property type="component" value="Unassembled WGS sequence"/>
</dbReference>
<feature type="domain" description="Mub B2-like" evidence="3">
    <location>
        <begin position="65"/>
        <end position="158"/>
    </location>
</feature>
<evidence type="ECO:0000259" key="3">
    <source>
        <dbReference type="Pfam" id="PF17966"/>
    </source>
</evidence>
<keyword evidence="5" id="KW-1185">Reference proteome</keyword>
<name>I7IVV8_9LACO</name>
<gene>
    <name evidence="4" type="ORF">BN55_02090</name>
</gene>
<proteinExistence type="predicted"/>
<keyword evidence="1" id="KW-0812">Transmembrane</keyword>
<dbReference type="NCBIfam" id="TIGR01167">
    <property type="entry name" value="LPXTG_anchor"/>
    <property type="match status" value="1"/>
</dbReference>
<keyword evidence="2" id="KW-0732">Signal</keyword>
<organism evidence="4 5">
    <name type="scientific">Lactobacillus hominis DSM 23910 = CRBIP 24.179</name>
    <dbReference type="NCBI Taxonomy" id="1423758"/>
    <lineage>
        <taxon>Bacteria</taxon>
        <taxon>Bacillati</taxon>
        <taxon>Bacillota</taxon>
        <taxon>Bacilli</taxon>
        <taxon>Lactobacillales</taxon>
        <taxon>Lactobacillaceae</taxon>
        <taxon>Lactobacillus</taxon>
    </lineage>
</organism>
<dbReference type="Pfam" id="PF17966">
    <property type="entry name" value="Muc_B2"/>
    <property type="match status" value="1"/>
</dbReference>
<keyword evidence="1" id="KW-1133">Transmembrane helix</keyword>
<dbReference type="RefSeq" id="WP_008471106.1">
    <property type="nucleotide sequence ID" value="NZ_AYZP01000031.1"/>
</dbReference>
<feature type="transmembrane region" description="Helical" evidence="1">
    <location>
        <begin position="229"/>
        <end position="249"/>
    </location>
</feature>
<sequence length="253" mass="28248">MKAGHIMFKNLHVTNPTYKKMISVALSLVACGLLFAIPNVAQASATSELANETIPVKENYENVVQSRTVTQTIYYQYEDGREAAPTYKASVVFKRIDIQNDQNRAIVNLGGQWVPNKQTTQEVTSPQIDGFIPDQKSVNSKLIDPCTQDQVTVVTYHRTLAQNEAANSINNSRKQNNTNKAINKQVLLPVVVHEQAKMPSHQKTASPVKKENSESIKVLPETGENKMTMITYLGFMLVLVATFFETYLVSEKN</sequence>
<feature type="chain" id="PRO_5009961772" evidence="2">
    <location>
        <begin position="44"/>
        <end position="253"/>
    </location>
</feature>
<reference evidence="4 5" key="1">
    <citation type="submission" date="2012-06" db="EMBL/GenBank/DDBJ databases">
        <title>Draft Genome Sequence of Lactobacillus hominis Strain CRBIP 24.179T, isolated from human intestine.</title>
        <authorList>
            <person name="Cousin S."/>
            <person name="Ma L."/>
            <person name="Bizet C."/>
            <person name="Loux V."/>
            <person name="Bouchier C."/>
            <person name="Clermont D."/>
            <person name="Creno S."/>
        </authorList>
    </citation>
    <scope>NUCLEOTIDE SEQUENCE [LARGE SCALE GENOMIC DNA]</scope>
    <source>
        <strain evidence="5">CRBIP 24.179T</strain>
    </source>
</reference>
<protein>
    <submittedName>
        <fullName evidence="4">Mucus binding protein</fullName>
    </submittedName>
</protein>
<comment type="caution">
    <text evidence="4">The sequence shown here is derived from an EMBL/GenBank/DDBJ whole genome shotgun (WGS) entry which is preliminary data.</text>
</comment>
<dbReference type="GeneID" id="82847340"/>
<dbReference type="OrthoDB" id="2329774at2"/>
<dbReference type="PROSITE" id="PS51257">
    <property type="entry name" value="PROKAR_LIPOPROTEIN"/>
    <property type="match status" value="1"/>
</dbReference>
<feature type="signal peptide" evidence="2">
    <location>
        <begin position="1"/>
        <end position="43"/>
    </location>
</feature>
<evidence type="ECO:0000256" key="2">
    <source>
        <dbReference type="SAM" id="SignalP"/>
    </source>
</evidence>
<dbReference type="EMBL" id="CAKE01000015">
    <property type="protein sequence ID" value="CCI82118.1"/>
    <property type="molecule type" value="Genomic_DNA"/>
</dbReference>
<evidence type="ECO:0000256" key="1">
    <source>
        <dbReference type="SAM" id="Phobius"/>
    </source>
</evidence>
<dbReference type="Gene3D" id="2.60.40.4300">
    <property type="match status" value="1"/>
</dbReference>